<evidence type="ECO:0000313" key="1">
    <source>
        <dbReference type="EMBL" id="MDV6162636.1"/>
    </source>
</evidence>
<proteinExistence type="predicted"/>
<accession>A0ABU4A2M2</accession>
<reference evidence="1" key="1">
    <citation type="submission" date="2023-09" db="EMBL/GenBank/DDBJ databases">
        <title>Upregulation of the cfiA carbapenemase gene in a Bacteroides hominis strain by the novel integrative and conjugative element Tn7563.</title>
        <authorList>
            <person name="Stubhaug T."/>
            <person name="Zecic N."/>
            <person name="Skaare D."/>
        </authorList>
    </citation>
    <scope>NUCLEOTIDE SEQUENCE [LARGE SCALE GENOMIC DNA]</scope>
    <source>
        <strain evidence="1">Tbg-245</strain>
    </source>
</reference>
<organism evidence="1 2">
    <name type="scientific">Bacteroides hominis</name>
    <dbReference type="NCBI Taxonomy" id="2763023"/>
    <lineage>
        <taxon>Bacteria</taxon>
        <taxon>Pseudomonadati</taxon>
        <taxon>Bacteroidota</taxon>
        <taxon>Bacteroidia</taxon>
        <taxon>Bacteroidales</taxon>
        <taxon>Bacteroidaceae</taxon>
        <taxon>Bacteroides</taxon>
    </lineage>
</organism>
<evidence type="ECO:0000313" key="2">
    <source>
        <dbReference type="Proteomes" id="UP001185704"/>
    </source>
</evidence>
<name>A0ABU4A2M2_9BACE</name>
<gene>
    <name evidence="1" type="ORF">R3O81_00870</name>
</gene>
<keyword evidence="2" id="KW-1185">Reference proteome</keyword>
<sequence length="46" mass="4779">MTVQRKPSFSAIYRTRCTIRSTAVYATSAGSGGLPMPRSAISTGAA</sequence>
<dbReference type="Proteomes" id="UP001185704">
    <property type="component" value="Unassembled WGS sequence"/>
</dbReference>
<protein>
    <submittedName>
        <fullName evidence="1">Uncharacterized protein</fullName>
    </submittedName>
</protein>
<comment type="caution">
    <text evidence="1">The sequence shown here is derived from an EMBL/GenBank/DDBJ whole genome shotgun (WGS) entry which is preliminary data.</text>
</comment>
<dbReference type="EMBL" id="JAWLJK010000001">
    <property type="protein sequence ID" value="MDV6162636.1"/>
    <property type="molecule type" value="Genomic_DNA"/>
</dbReference>